<dbReference type="Proteomes" id="UP000070133">
    <property type="component" value="Unassembled WGS sequence"/>
</dbReference>
<reference evidence="1 2" key="1">
    <citation type="submission" date="2015-07" db="EMBL/GenBank/DDBJ databases">
        <title>Comparative genomics of the Sigatoka disease complex on banana suggests a link between parallel evolutionary changes in Pseudocercospora fijiensis and Pseudocercospora eumusae and increased virulence on the banana host.</title>
        <authorList>
            <person name="Chang T.-C."/>
            <person name="Salvucci A."/>
            <person name="Crous P.W."/>
            <person name="Stergiopoulos I."/>
        </authorList>
    </citation>
    <scope>NUCLEOTIDE SEQUENCE [LARGE SCALE GENOMIC DNA]</scope>
    <source>
        <strain evidence="1 2">CBS 114824</strain>
    </source>
</reference>
<gene>
    <name evidence="1" type="ORF">AC578_7674</name>
</gene>
<dbReference type="EMBL" id="LFZN01000319">
    <property type="protein sequence ID" value="KXS94155.1"/>
    <property type="molecule type" value="Genomic_DNA"/>
</dbReference>
<dbReference type="AlphaFoldDB" id="A0A139GVF4"/>
<accession>A0A139GVF4</accession>
<evidence type="ECO:0000313" key="1">
    <source>
        <dbReference type="EMBL" id="KXS94156.1"/>
    </source>
</evidence>
<keyword evidence="2" id="KW-1185">Reference proteome</keyword>
<dbReference type="EMBL" id="LFZN01000319">
    <property type="protein sequence ID" value="KXS94156.1"/>
    <property type="molecule type" value="Genomic_DNA"/>
</dbReference>
<sequence length="226" mass="24887">MAAQSTQNTAITFLCTRRFMFIYMLVSLLEHLYLGHAWNRWINSFLITLMNLLPVEIMIEWSLQTQCAVSVGWILEFSKTYYVAASARAASAGAQPPKLLALIYTYLNSSILLTSKFISIKTCYAGFIFVAALQFHNVVLTEPNLPSKSDLLKTIRSKSKTAFPKTLTNAPAAVHKDNICHPSDCPAVTSSAEAASSRSWGVSALALSANSTYSVAALSRFPSFHY</sequence>
<proteinExistence type="predicted"/>
<name>A0A139GVF4_9PEZI</name>
<comment type="caution">
    <text evidence="1">The sequence shown here is derived from an EMBL/GenBank/DDBJ whole genome shotgun (WGS) entry which is preliminary data.</text>
</comment>
<protein>
    <submittedName>
        <fullName evidence="1">Uncharacterized protein</fullName>
    </submittedName>
</protein>
<organism evidence="1 2">
    <name type="scientific">Pseudocercospora eumusae</name>
    <dbReference type="NCBI Taxonomy" id="321146"/>
    <lineage>
        <taxon>Eukaryota</taxon>
        <taxon>Fungi</taxon>
        <taxon>Dikarya</taxon>
        <taxon>Ascomycota</taxon>
        <taxon>Pezizomycotina</taxon>
        <taxon>Dothideomycetes</taxon>
        <taxon>Dothideomycetidae</taxon>
        <taxon>Mycosphaerellales</taxon>
        <taxon>Mycosphaerellaceae</taxon>
        <taxon>Pseudocercospora</taxon>
    </lineage>
</organism>
<evidence type="ECO:0000313" key="2">
    <source>
        <dbReference type="Proteomes" id="UP000070133"/>
    </source>
</evidence>